<organism evidence="2 3">
    <name type="scientific">Seminavis robusta</name>
    <dbReference type="NCBI Taxonomy" id="568900"/>
    <lineage>
        <taxon>Eukaryota</taxon>
        <taxon>Sar</taxon>
        <taxon>Stramenopiles</taxon>
        <taxon>Ochrophyta</taxon>
        <taxon>Bacillariophyta</taxon>
        <taxon>Bacillariophyceae</taxon>
        <taxon>Bacillariophycidae</taxon>
        <taxon>Naviculales</taxon>
        <taxon>Naviculaceae</taxon>
        <taxon>Seminavis</taxon>
    </lineage>
</organism>
<reference evidence="2" key="1">
    <citation type="submission" date="2020-06" db="EMBL/GenBank/DDBJ databases">
        <authorList>
            <consortium name="Plant Systems Biology data submission"/>
        </authorList>
    </citation>
    <scope>NUCLEOTIDE SEQUENCE</scope>
    <source>
        <strain evidence="2">D6</strain>
    </source>
</reference>
<evidence type="ECO:0000313" key="2">
    <source>
        <dbReference type="EMBL" id="CAB9514128.1"/>
    </source>
</evidence>
<feature type="region of interest" description="Disordered" evidence="1">
    <location>
        <begin position="578"/>
        <end position="624"/>
    </location>
</feature>
<proteinExistence type="predicted"/>
<keyword evidence="3" id="KW-1185">Reference proteome</keyword>
<dbReference type="EMBL" id="CAICTM010000632">
    <property type="protein sequence ID" value="CAB9514128.1"/>
    <property type="molecule type" value="Genomic_DNA"/>
</dbReference>
<dbReference type="PANTHER" id="PTHR35213:SF3">
    <property type="entry name" value="MYB-LIKE DOMAIN-CONTAINING PROTEIN"/>
    <property type="match status" value="1"/>
</dbReference>
<feature type="region of interest" description="Disordered" evidence="1">
    <location>
        <begin position="251"/>
        <end position="275"/>
    </location>
</feature>
<dbReference type="Proteomes" id="UP001153069">
    <property type="component" value="Unassembled WGS sequence"/>
</dbReference>
<dbReference type="PANTHER" id="PTHR35213">
    <property type="entry name" value="RING-TYPE DOMAIN-CONTAINING PROTEIN-RELATED"/>
    <property type="match status" value="1"/>
</dbReference>
<feature type="compositionally biased region" description="Polar residues" evidence="1">
    <location>
        <begin position="584"/>
        <end position="597"/>
    </location>
</feature>
<sequence length="624" mass="65663">MALKTLTELWEERMISFDDKEPLRRGEWTEAEEAYVEALVDAFHDGLLDISKGQTLRALLAKCVHCHPKRISKKMEKCDYHGRGTYMKKANLTEQEVNTTENKLRALSMRFEESVQGYRNSARIAARNATTPSTSAYVARAAAASAAPVAYPSAASSLATEGHQDLALSLLLQATNTSTIGNQATGAGHLSSGTSRGVAPAGLSFGDTGMTARTSTAGQAISQGGTVQSQTSNEFLQELLLLSYANQGGQSLTLNNDHRPPDPPVRADETPSDGDLLSLALNTRHREEPPERNLASQANSQQPITQAELLRVLHQTGGVPLTTGTRTELSSTQTAAPSSDAAFLDFLHVHQSGTAPAAQLLPQAGSRAPSLCVEAAIQQLLGNESVARLPPQAEYQSPLLSARPTSSSGNSTSSDIDAAIQQLLGTGSVARLPAQAEHASSHQNTGSALSVSDSTLELLGQALGIPNTAASPTLARPRSASTPAGVEANLMQLLDPTLRMTQPASQNAFIESGVVHSQSAAAAPATAMNQETAASIEATMNILVRQFGSSQTAPQPIGASAASMPADGRALVRAARVARDPPANSTQATEGSTNENTGSRDEEEVKRLLSDLMANATNKRPRYN</sequence>
<protein>
    <submittedName>
        <fullName evidence="2">Uncharacterized protein</fullName>
    </submittedName>
</protein>
<gene>
    <name evidence="2" type="ORF">SEMRO_633_G178910.1</name>
</gene>
<dbReference type="OrthoDB" id="49588at2759"/>
<feature type="compositionally biased region" description="Basic and acidic residues" evidence="1">
    <location>
        <begin position="598"/>
        <end position="609"/>
    </location>
</feature>
<dbReference type="AlphaFoldDB" id="A0A9N8E4A3"/>
<comment type="caution">
    <text evidence="2">The sequence shown here is derived from an EMBL/GenBank/DDBJ whole genome shotgun (WGS) entry which is preliminary data.</text>
</comment>
<feature type="compositionally biased region" description="Basic and acidic residues" evidence="1">
    <location>
        <begin position="256"/>
        <end position="269"/>
    </location>
</feature>
<evidence type="ECO:0000313" key="3">
    <source>
        <dbReference type="Proteomes" id="UP001153069"/>
    </source>
</evidence>
<name>A0A9N8E4A3_9STRA</name>
<evidence type="ECO:0000256" key="1">
    <source>
        <dbReference type="SAM" id="MobiDB-lite"/>
    </source>
</evidence>
<accession>A0A9N8E4A3</accession>